<dbReference type="EMBL" id="JAQMFO010000012">
    <property type="protein sequence ID" value="MDB6372314.1"/>
    <property type="molecule type" value="Genomic_DNA"/>
</dbReference>
<evidence type="ECO:0000259" key="5">
    <source>
        <dbReference type="Pfam" id="PF21070"/>
    </source>
</evidence>
<feature type="transmembrane region" description="Helical" evidence="2">
    <location>
        <begin position="12"/>
        <end position="32"/>
    </location>
</feature>
<dbReference type="Pfam" id="PF06744">
    <property type="entry name" value="IcmF_C"/>
    <property type="match status" value="1"/>
</dbReference>
<keyword evidence="2" id="KW-0472">Membrane</keyword>
<name>A0AAW6BFJ2_9GAMM</name>
<organism evidence="6 7">
    <name type="scientific">Photorhabdus bodei</name>
    <dbReference type="NCBI Taxonomy" id="2029681"/>
    <lineage>
        <taxon>Bacteria</taxon>
        <taxon>Pseudomonadati</taxon>
        <taxon>Pseudomonadota</taxon>
        <taxon>Gammaproteobacteria</taxon>
        <taxon>Enterobacterales</taxon>
        <taxon>Morganellaceae</taxon>
        <taxon>Photorhabdus</taxon>
    </lineage>
</organism>
<feature type="domain" description="IcmF-related" evidence="4">
    <location>
        <begin position="402"/>
        <end position="718"/>
    </location>
</feature>
<proteinExistence type="predicted"/>
<reference evidence="6" key="1">
    <citation type="submission" date="2023-01" db="EMBL/GenBank/DDBJ databases">
        <title>Genome sequencing of Photorhabdus bodei 09-20.</title>
        <authorList>
            <person name="Kalindamar S."/>
            <person name="Kumru S."/>
        </authorList>
    </citation>
    <scope>NUCLEOTIDE SEQUENCE</scope>
    <source>
        <strain evidence="6">09-20</strain>
    </source>
</reference>
<feature type="domain" description="Type VI secretion system IcmF C-terminal" evidence="3">
    <location>
        <begin position="977"/>
        <end position="1081"/>
    </location>
</feature>
<accession>A0AAW6BFJ2</accession>
<feature type="transmembrane region" description="Helical" evidence="2">
    <location>
        <begin position="354"/>
        <end position="374"/>
    </location>
</feature>
<dbReference type="InterPro" id="IPR009612">
    <property type="entry name" value="IcmF-rel"/>
</dbReference>
<keyword evidence="2" id="KW-1133">Transmembrane helix</keyword>
<dbReference type="Proteomes" id="UP001212996">
    <property type="component" value="Unassembled WGS sequence"/>
</dbReference>
<feature type="region of interest" description="Disordered" evidence="1">
    <location>
        <begin position="1106"/>
        <end position="1128"/>
    </location>
</feature>
<dbReference type="InterPro" id="IPR048677">
    <property type="entry name" value="TssM1_hel"/>
</dbReference>
<comment type="caution">
    <text evidence="6">The sequence shown here is derived from an EMBL/GenBank/DDBJ whole genome shotgun (WGS) entry which is preliminary data.</text>
</comment>
<evidence type="ECO:0000313" key="6">
    <source>
        <dbReference type="EMBL" id="MDB6372314.1"/>
    </source>
</evidence>
<gene>
    <name evidence="6" type="ORF">PH362_10235</name>
</gene>
<feature type="transmembrane region" description="Helical" evidence="2">
    <location>
        <begin position="44"/>
        <end position="69"/>
    </location>
</feature>
<dbReference type="InterPro" id="IPR010623">
    <property type="entry name" value="IcmF_C"/>
</dbReference>
<dbReference type="PANTHER" id="PTHR36153">
    <property type="entry name" value="INNER MEMBRANE PROTEIN-RELATED"/>
    <property type="match status" value="1"/>
</dbReference>
<sequence length="1128" mass="126401">MNASHHHHYGLRGYIVITLSLAGIFFLLIYLNQAVLEDNGLLNLAWYAYATLFPAILIGLLGSTAWEYIRQNKAQQPLRPEAAQAEIRLSQSAPILSDLGDRLHRRYGMFWWYKVRILLLVGEPEQVEAIAPGLTTQHWLEGHRTLLLWGGSLHTEPDAAQLAALRRLRRFRPLNGIVWALTEQQSAQPVWMDKALRMLQKQAQQLHWQAPVYLWQVCHSLWSQAGRVTQAVGCFLPERCTPEMVETQLRQLIDPMRQQGMQQVLAENAHDFLYRLASTLEKTGIAHWRKVLTPWLAEYAQVVSLRGLMFSLPLAATPDAGPQSWLPDAAWQGVLADSRHRHGRRVGWRQKRNVYHGLMALALLWGAGSVLSFLTNRDQIAAVNAAVTDLQARPEASDAQLMAFKALRNELGRLQYRVEHGAPWYQRFGLSQNQPLLTAVLPYYTQMNNRLIRDKAAAILHQKLSALVNLPPGSPQRARRAKSAHDQLKAYLMMASPPRAEAAFLTRVLRENEPARAGIAPGVWLSAAPDLWAFYAENLPAHPEWRIQPDTALVSQARRILLEQMGRHNAEATLYQQMLRSVAPDYADLTLRQMTGDTEAERLFTTSRVVPGMFTRQAWEGQIQKAIDNAVASRKEAIDWVLSDNRQAVPAAVSPAALKARLTARYFTDFAGAWQDFLNSLRWNKARNLAGVTDQLTLMADGRQSPLIALMNTVAYQGQTGRQGPALSEVWVKSAKTLLNKTAVPVINQQAGDVNGPMDSTFGPLLALMGKNKASDVITADSNLNLQTFLTRVTQVRLKLQQINTSDDPSERAGRLAQTVFQGKSTDLTETQGYGNLLAAGLGDQWRGFGQTMFVQPLNQAWQGILKPAAASLNEQWQTAIVANWNTAFAGRYPFAGGQSDISLPMLGQFIRPDTGRIEQFLTRQLGGVLHKAGNRWVPDNVNGQGLQVNPRFLQAVNQLSQLSDVLFADGSQGLRFELRARAARDVVETDLTIDGQKLRYFNQMESWQRFRWPGETYKPGVMLTWTSVNAGARLFGDYPGTWGLIRWLARAKAEKWDESRYRLTFTMPDGLPVTWILRTEMGSGPLALLKLRGFTLPKEIFDTTPGNNPVISPVDDDDLTEDSCCND</sequence>
<dbReference type="AlphaFoldDB" id="A0AAW6BFJ2"/>
<dbReference type="InterPro" id="IPR053156">
    <property type="entry name" value="T6SS_TssM-like"/>
</dbReference>
<evidence type="ECO:0000259" key="3">
    <source>
        <dbReference type="Pfam" id="PF06744"/>
    </source>
</evidence>
<evidence type="ECO:0000259" key="4">
    <source>
        <dbReference type="Pfam" id="PF06761"/>
    </source>
</evidence>
<dbReference type="RefSeq" id="WP_271866331.1">
    <property type="nucleotide sequence ID" value="NZ_JAQMFO010000012.1"/>
</dbReference>
<dbReference type="Pfam" id="PF06761">
    <property type="entry name" value="IcmF-related"/>
    <property type="match status" value="1"/>
</dbReference>
<feature type="domain" description="Type VI secretion system component TssM1 helical" evidence="5">
    <location>
        <begin position="868"/>
        <end position="972"/>
    </location>
</feature>
<keyword evidence="2" id="KW-0812">Transmembrane</keyword>
<evidence type="ECO:0000256" key="2">
    <source>
        <dbReference type="SAM" id="Phobius"/>
    </source>
</evidence>
<protein>
    <submittedName>
        <fullName evidence="6">ImcF-related family protein</fullName>
    </submittedName>
</protein>
<dbReference type="PANTHER" id="PTHR36153:SF1">
    <property type="entry name" value="TYPE VI SECRETION SYSTEM COMPONENT TSSM1"/>
    <property type="match status" value="1"/>
</dbReference>
<evidence type="ECO:0000256" key="1">
    <source>
        <dbReference type="SAM" id="MobiDB-lite"/>
    </source>
</evidence>
<dbReference type="Pfam" id="PF21070">
    <property type="entry name" value="IcmF_helical"/>
    <property type="match status" value="1"/>
</dbReference>
<evidence type="ECO:0000313" key="7">
    <source>
        <dbReference type="Proteomes" id="UP001212996"/>
    </source>
</evidence>